<dbReference type="CDD" id="cd03109">
    <property type="entry name" value="DTBS"/>
    <property type="match status" value="1"/>
</dbReference>
<evidence type="ECO:0000313" key="3">
    <source>
        <dbReference type="Proteomes" id="UP000826014"/>
    </source>
</evidence>
<dbReference type="Pfam" id="PF13500">
    <property type="entry name" value="AAA_26"/>
    <property type="match status" value="1"/>
</dbReference>
<keyword evidence="3" id="KW-1185">Reference proteome</keyword>
<evidence type="ECO:0000256" key="1">
    <source>
        <dbReference type="ARBA" id="ARBA00022962"/>
    </source>
</evidence>
<keyword evidence="1" id="KW-0315">Glutamine amidotransferase</keyword>
<dbReference type="PANTHER" id="PTHR21343">
    <property type="entry name" value="DETHIOBIOTIN SYNTHETASE"/>
    <property type="match status" value="1"/>
</dbReference>
<dbReference type="Proteomes" id="UP000826014">
    <property type="component" value="Chromosome"/>
</dbReference>
<sequence>MQGLFIASTGQHIGKTTACLGLFSGLHKLFSRLGYMKTIGQQHITTKQGTQLDKDVLVFKKHFVLTDSLKSMSPIVIPAGFTRDFLDQKIHIDDLRKKLISSFKTIQKNKQLVLVEGTGHCGVDSIIH</sequence>
<organism evidence="2 3">
    <name type="scientific">Candidatus Rhabdochlamydia oedothoracis</name>
    <dbReference type="NCBI Taxonomy" id="2720720"/>
    <lineage>
        <taxon>Bacteria</taxon>
        <taxon>Pseudomonadati</taxon>
        <taxon>Chlamydiota</taxon>
        <taxon>Chlamydiia</taxon>
        <taxon>Parachlamydiales</taxon>
        <taxon>Candidatus Rhabdochlamydiaceae</taxon>
        <taxon>Candidatus Rhabdochlamydia</taxon>
    </lineage>
</organism>
<proteinExistence type="predicted"/>
<dbReference type="PANTHER" id="PTHR21343:SF8">
    <property type="entry name" value="DRTGG DOMAIN-CONTAINING PROTEIN"/>
    <property type="match status" value="1"/>
</dbReference>
<reference evidence="2 3" key="1">
    <citation type="journal article" date="2022" name="bioRxiv">
        <title>Ecology and evolution of chlamydial symbionts of arthropods.</title>
        <authorList>
            <person name="Halter T."/>
            <person name="Koestlbacher S."/>
            <person name="Collingro A."/>
            <person name="Sixt B.S."/>
            <person name="Toenshoff E.R."/>
            <person name="Hendrickx F."/>
            <person name="Kostanjsek R."/>
            <person name="Horn M."/>
        </authorList>
    </citation>
    <scope>NUCLEOTIDE SEQUENCE [LARGE SCALE GENOMIC DNA]</scope>
    <source>
        <strain evidence="2">W744xW776</strain>
    </source>
</reference>
<accession>A0ABX8V1E3</accession>
<protein>
    <submittedName>
        <fullName evidence="2">AAA domain</fullName>
    </submittedName>
</protein>
<evidence type="ECO:0000313" key="2">
    <source>
        <dbReference type="EMBL" id="QYF48996.1"/>
    </source>
</evidence>
<gene>
    <name evidence="2" type="ORF">RHABOEDO_001246</name>
</gene>
<dbReference type="EMBL" id="CP075587">
    <property type="protein sequence ID" value="QYF48996.1"/>
    <property type="molecule type" value="Genomic_DNA"/>
</dbReference>
<dbReference type="Gene3D" id="3.40.50.300">
    <property type="entry name" value="P-loop containing nucleotide triphosphate hydrolases"/>
    <property type="match status" value="1"/>
</dbReference>
<dbReference type="InterPro" id="IPR027417">
    <property type="entry name" value="P-loop_NTPase"/>
</dbReference>
<name>A0ABX8V1E3_9BACT</name>
<dbReference type="SUPFAM" id="SSF52540">
    <property type="entry name" value="P-loop containing nucleoside triphosphate hydrolases"/>
    <property type="match status" value="1"/>
</dbReference>
<dbReference type="RefSeq" id="WP_215216544.1">
    <property type="nucleotide sequence ID" value="NZ_CP075587.1"/>
</dbReference>